<evidence type="ECO:0000256" key="7">
    <source>
        <dbReference type="ARBA" id="ARBA00023211"/>
    </source>
</evidence>
<accession>Q4RU11</accession>
<dbReference type="PANTHER" id="PTHR45668:SF15">
    <property type="entry name" value="SERINE_THREONINE-PROTEIN PHOSPHATASE"/>
    <property type="match status" value="1"/>
</dbReference>
<dbReference type="PIRSF" id="PIRSF000912">
    <property type="entry name" value="PPEF"/>
    <property type="match status" value="1"/>
</dbReference>
<comment type="cofactor">
    <cofactor evidence="1">
        <name>Mn(2+)</name>
        <dbReference type="ChEBI" id="CHEBI:29035"/>
    </cofactor>
</comment>
<dbReference type="SMART" id="SM00054">
    <property type="entry name" value="EFh"/>
    <property type="match status" value="3"/>
</dbReference>
<dbReference type="InterPro" id="IPR012008">
    <property type="entry name" value="Ser/Thr-Pase_EF-hand_contain"/>
</dbReference>
<dbReference type="GO" id="GO:0004722">
    <property type="term" value="F:protein serine/threonine phosphatase activity"/>
    <property type="evidence" value="ECO:0007669"/>
    <property type="project" value="UniProtKB-EC"/>
</dbReference>
<feature type="non-terminal residue" evidence="12">
    <location>
        <position position="797"/>
    </location>
</feature>
<keyword evidence="5 10" id="KW-0378">Hydrolase</keyword>
<dbReference type="AlphaFoldDB" id="Q4RU11"/>
<comment type="catalytic activity">
    <reaction evidence="9 10">
        <text>O-phospho-L-threonyl-[protein] + H2O = L-threonyl-[protein] + phosphate</text>
        <dbReference type="Rhea" id="RHEA:47004"/>
        <dbReference type="Rhea" id="RHEA-COMP:11060"/>
        <dbReference type="Rhea" id="RHEA-COMP:11605"/>
        <dbReference type="ChEBI" id="CHEBI:15377"/>
        <dbReference type="ChEBI" id="CHEBI:30013"/>
        <dbReference type="ChEBI" id="CHEBI:43474"/>
        <dbReference type="ChEBI" id="CHEBI:61977"/>
        <dbReference type="EC" id="3.1.3.16"/>
    </reaction>
</comment>
<dbReference type="GO" id="GO:0051879">
    <property type="term" value="F:Hsp90 protein binding"/>
    <property type="evidence" value="ECO:0007669"/>
    <property type="project" value="TreeGrafter"/>
</dbReference>
<comment type="similarity">
    <text evidence="2 10">Belongs to the PPP phosphatase family.</text>
</comment>
<dbReference type="InterPro" id="IPR004843">
    <property type="entry name" value="Calcineurin-like_PHP"/>
</dbReference>
<keyword evidence="3" id="KW-0479">Metal-binding</keyword>
<evidence type="ECO:0000256" key="5">
    <source>
        <dbReference type="ARBA" id="ARBA00022801"/>
    </source>
</evidence>
<feature type="domain" description="EF-hand" evidence="11">
    <location>
        <begin position="634"/>
        <end position="669"/>
    </location>
</feature>
<dbReference type="Pfam" id="PF00149">
    <property type="entry name" value="Metallophos"/>
    <property type="match status" value="2"/>
</dbReference>
<gene>
    <name evidence="12" type="ORF">GSTENG00028998001</name>
</gene>
<dbReference type="EMBL" id="CAAE01014996">
    <property type="protein sequence ID" value="CAG08121.1"/>
    <property type="molecule type" value="Genomic_DNA"/>
</dbReference>
<dbReference type="InterPro" id="IPR011992">
    <property type="entry name" value="EF-hand-dom_pair"/>
</dbReference>
<dbReference type="InterPro" id="IPR006186">
    <property type="entry name" value="Ser/Thr-sp_prot-phosphatase"/>
</dbReference>
<dbReference type="GO" id="GO:0050906">
    <property type="term" value="P:detection of stimulus involved in sensory perception"/>
    <property type="evidence" value="ECO:0007669"/>
    <property type="project" value="InterPro"/>
</dbReference>
<feature type="non-terminal residue" evidence="12">
    <location>
        <position position="1"/>
    </location>
</feature>
<dbReference type="KEGG" id="tng:GSTEN00028998G001"/>
<dbReference type="PROSITE" id="PS00125">
    <property type="entry name" value="SER_THR_PHOSPHATASE"/>
    <property type="match status" value="1"/>
</dbReference>
<evidence type="ECO:0000256" key="10">
    <source>
        <dbReference type="RuleBase" id="RU004273"/>
    </source>
</evidence>
<evidence type="ECO:0000256" key="4">
    <source>
        <dbReference type="ARBA" id="ARBA00022737"/>
    </source>
</evidence>
<evidence type="ECO:0000256" key="3">
    <source>
        <dbReference type="ARBA" id="ARBA00022723"/>
    </source>
</evidence>
<evidence type="ECO:0000256" key="2">
    <source>
        <dbReference type="ARBA" id="ARBA00008294"/>
    </source>
</evidence>
<evidence type="ECO:0000259" key="11">
    <source>
        <dbReference type="PROSITE" id="PS50222"/>
    </source>
</evidence>
<dbReference type="Pfam" id="PF13499">
    <property type="entry name" value="EF-hand_7"/>
    <property type="match status" value="1"/>
</dbReference>
<feature type="domain" description="EF-hand" evidence="11">
    <location>
        <begin position="762"/>
        <end position="797"/>
    </location>
</feature>
<keyword evidence="6" id="KW-0106">Calcium</keyword>
<sequence>ALRAAVLIQRWYRQYVARSEMRRRCTWHIFQSIEYSGEQAQIKLSNFLNYLMDNFTPSSNERNLISHIFRENEVCRDAEWERYFCYKNIEVPEIYSGPHLTFPLTVEQAVGLVEAFRNKKQLHSRYILQLLLETWKLLRMLPNINRISTCHSKEITICGELQEGFGNGGLCREIVGFTLPKTVLRTWVAAPIGDLHGQLEDLLLIFYKVRNPLPLFYMFSPTVVFLHVTYEQTSNNNKKNPRVFNNCALQNGMPSLEKPYVFNGDFVDRGRDSIEILVILFAFLLVYPSDVYLNRGNHEDHIVNLRYGFTKEVLTKYKMHGKRILKLLQKIFSWLPLATVIDQKVLVLHGGISDLTDLGLLAKLDRHNYVSALRPPKRRGYNSAGTSIDSDVDEDVSCNSKIFQRRTSLTYARPLGTRTSFQNRSLQDFSDRIRLPAENELELRRRREFIFHLSESEKTINPAASSDSVKSESLKDEWKQILDLLWSDPMIQDGCIPNEVRGGGCYWGPDVTEEFLNKHNLQLIIRSHECKQEGYEFCHNRKVIGQLPGPQGPRVLPGHQLKTVVFLQVLTLFSASNYYDVGSNRGAYVKLGPNLVPYVIQYQANSMTRELSMRQSIGRTERSALKVLREQLFAHKSDLISAFKQFDTENTGLVSLCDWASAVESVMHLGLPWRMLSSQLSTTKSGDGMISYHEWFDELAIKGANIDGLQQTLYRHLETLYRHRSTLETIFRIIDKDNSGFISMEDFRKTWKLLSIYLKMEISDDAISDLAVTIDSNQDGSIDIDEFMEAFRLTDKK</sequence>
<evidence type="ECO:0000256" key="6">
    <source>
        <dbReference type="ARBA" id="ARBA00022837"/>
    </source>
</evidence>
<dbReference type="SUPFAM" id="SSF56300">
    <property type="entry name" value="Metallo-dependent phosphatases"/>
    <property type="match status" value="1"/>
</dbReference>
<comment type="caution">
    <text evidence="12">The sequence shown here is derived from an EMBL/GenBank/DDBJ whole genome shotgun (WGS) entry which is preliminary data.</text>
</comment>
<protein>
    <recommendedName>
        <fullName evidence="10">Serine/threonine-protein phosphatase</fullName>
        <ecNumber evidence="10">3.1.3.16</ecNumber>
    </recommendedName>
</protein>
<dbReference type="PRINTS" id="PR00114">
    <property type="entry name" value="STPHPHTASE"/>
</dbReference>
<dbReference type="GO" id="GO:0030145">
    <property type="term" value="F:manganese ion binding"/>
    <property type="evidence" value="ECO:0007669"/>
    <property type="project" value="InterPro"/>
</dbReference>
<dbReference type="Gene3D" id="1.10.238.10">
    <property type="entry name" value="EF-hand"/>
    <property type="match status" value="1"/>
</dbReference>
<dbReference type="SUPFAM" id="SSF47473">
    <property type="entry name" value="EF-hand"/>
    <property type="match status" value="1"/>
</dbReference>
<dbReference type="InterPro" id="IPR013235">
    <property type="entry name" value="PPP_dom"/>
</dbReference>
<dbReference type="PANTHER" id="PTHR45668">
    <property type="entry name" value="SERINE/THREONINE-PROTEIN PHOSPHATASE 5-RELATED"/>
    <property type="match status" value="1"/>
</dbReference>
<evidence type="ECO:0000256" key="9">
    <source>
        <dbReference type="ARBA" id="ARBA00048336"/>
    </source>
</evidence>
<evidence type="ECO:0000256" key="1">
    <source>
        <dbReference type="ARBA" id="ARBA00001936"/>
    </source>
</evidence>
<dbReference type="InterPro" id="IPR018247">
    <property type="entry name" value="EF_Hand_1_Ca_BS"/>
</dbReference>
<dbReference type="CDD" id="cd23767">
    <property type="entry name" value="IQCD"/>
    <property type="match status" value="1"/>
</dbReference>
<dbReference type="PROSITE" id="PS00018">
    <property type="entry name" value="EF_HAND_1"/>
    <property type="match status" value="2"/>
</dbReference>
<dbReference type="PROSITE" id="PS50222">
    <property type="entry name" value="EF_HAND_2"/>
    <property type="match status" value="3"/>
</dbReference>
<reference evidence="12" key="1">
    <citation type="journal article" date="2004" name="Nature">
        <title>Genome duplication in the teleost fish Tetraodon nigroviridis reveals the early vertebrate proto-karyotype.</title>
        <authorList>
            <person name="Jaillon O."/>
            <person name="Aury J.-M."/>
            <person name="Brunet F."/>
            <person name="Petit J.-L."/>
            <person name="Stange-Thomann N."/>
            <person name="Mauceli E."/>
            <person name="Bouneau L."/>
            <person name="Fischer C."/>
            <person name="Ozouf-Costaz C."/>
            <person name="Bernot A."/>
            <person name="Nicaud S."/>
            <person name="Jaffe D."/>
            <person name="Fisher S."/>
            <person name="Lutfalla G."/>
            <person name="Dossat C."/>
            <person name="Segurens B."/>
            <person name="Dasilva C."/>
            <person name="Salanoubat M."/>
            <person name="Levy M."/>
            <person name="Boudet N."/>
            <person name="Castellano S."/>
            <person name="Anthouard V."/>
            <person name="Jubin C."/>
            <person name="Castelli V."/>
            <person name="Katinka M."/>
            <person name="Vacherie B."/>
            <person name="Biemont C."/>
            <person name="Skalli Z."/>
            <person name="Cattolico L."/>
            <person name="Poulain J."/>
            <person name="De Berardinis V."/>
            <person name="Cruaud C."/>
            <person name="Duprat S."/>
            <person name="Brottier P."/>
            <person name="Coutanceau J.-P."/>
            <person name="Gouzy J."/>
            <person name="Parra G."/>
            <person name="Lardier G."/>
            <person name="Chapple C."/>
            <person name="McKernan K.J."/>
            <person name="McEwan P."/>
            <person name="Bosak S."/>
            <person name="Kellis M."/>
            <person name="Volff J.-N."/>
            <person name="Guigo R."/>
            <person name="Zody M.C."/>
            <person name="Mesirov J."/>
            <person name="Lindblad-Toh K."/>
            <person name="Birren B."/>
            <person name="Nusbaum C."/>
            <person name="Kahn D."/>
            <person name="Robinson-Rechavi M."/>
            <person name="Laudet V."/>
            <person name="Schachter V."/>
            <person name="Quetier F."/>
            <person name="Saurin W."/>
            <person name="Scarpelli C."/>
            <person name="Wincker P."/>
            <person name="Lander E.S."/>
            <person name="Weissenbach J."/>
            <person name="Roest Crollius H."/>
        </authorList>
    </citation>
    <scope>NUCLEOTIDE SEQUENCE [LARGE SCALE GENOMIC DNA]</scope>
</reference>
<evidence type="ECO:0000313" key="12">
    <source>
        <dbReference type="EMBL" id="CAG08121.1"/>
    </source>
</evidence>
<dbReference type="GO" id="GO:0005506">
    <property type="term" value="F:iron ion binding"/>
    <property type="evidence" value="ECO:0007669"/>
    <property type="project" value="InterPro"/>
</dbReference>
<dbReference type="EC" id="3.1.3.16" evidence="10"/>
<dbReference type="Pfam" id="PF08321">
    <property type="entry name" value="PPP5"/>
    <property type="match status" value="1"/>
</dbReference>
<comment type="catalytic activity">
    <reaction evidence="8">
        <text>O-phospho-L-seryl-[protein] + H2O = L-seryl-[protein] + phosphate</text>
        <dbReference type="Rhea" id="RHEA:20629"/>
        <dbReference type="Rhea" id="RHEA-COMP:9863"/>
        <dbReference type="Rhea" id="RHEA-COMP:11604"/>
        <dbReference type="ChEBI" id="CHEBI:15377"/>
        <dbReference type="ChEBI" id="CHEBI:29999"/>
        <dbReference type="ChEBI" id="CHEBI:43474"/>
        <dbReference type="ChEBI" id="CHEBI:83421"/>
        <dbReference type="EC" id="3.1.3.16"/>
    </reaction>
</comment>
<dbReference type="CDD" id="cd00051">
    <property type="entry name" value="EFh"/>
    <property type="match status" value="1"/>
</dbReference>
<dbReference type="Gene3D" id="3.60.21.10">
    <property type="match status" value="2"/>
</dbReference>
<name>Q4RU11_TETNG</name>
<dbReference type="GO" id="GO:0005509">
    <property type="term" value="F:calcium ion binding"/>
    <property type="evidence" value="ECO:0007669"/>
    <property type="project" value="InterPro"/>
</dbReference>
<keyword evidence="7" id="KW-0464">Manganese</keyword>
<organism evidence="12">
    <name type="scientific">Tetraodon nigroviridis</name>
    <name type="common">Spotted green pufferfish</name>
    <name type="synonym">Chelonodon nigroviridis</name>
    <dbReference type="NCBI Taxonomy" id="99883"/>
    <lineage>
        <taxon>Eukaryota</taxon>
        <taxon>Metazoa</taxon>
        <taxon>Chordata</taxon>
        <taxon>Craniata</taxon>
        <taxon>Vertebrata</taxon>
        <taxon>Euteleostomi</taxon>
        <taxon>Actinopterygii</taxon>
        <taxon>Neopterygii</taxon>
        <taxon>Teleostei</taxon>
        <taxon>Neoteleostei</taxon>
        <taxon>Acanthomorphata</taxon>
        <taxon>Eupercaria</taxon>
        <taxon>Tetraodontiformes</taxon>
        <taxon>Tetradontoidea</taxon>
        <taxon>Tetraodontidae</taxon>
        <taxon>Tetraodon</taxon>
    </lineage>
</organism>
<dbReference type="InterPro" id="IPR002048">
    <property type="entry name" value="EF_hand_dom"/>
</dbReference>
<dbReference type="OrthoDB" id="442428at2759"/>
<proteinExistence type="inferred from homology"/>
<feature type="domain" description="EF-hand" evidence="11">
    <location>
        <begin position="722"/>
        <end position="757"/>
    </location>
</feature>
<dbReference type="SMART" id="SM00156">
    <property type="entry name" value="PP2Ac"/>
    <property type="match status" value="1"/>
</dbReference>
<dbReference type="PROSITE" id="PS50096">
    <property type="entry name" value="IQ"/>
    <property type="match status" value="1"/>
</dbReference>
<dbReference type="InterPro" id="IPR029052">
    <property type="entry name" value="Metallo-depent_PP-like"/>
</dbReference>
<dbReference type="InterPro" id="IPR051134">
    <property type="entry name" value="PPP_phosphatase"/>
</dbReference>
<keyword evidence="4" id="KW-0677">Repeat</keyword>
<dbReference type="GO" id="GO:0043409">
    <property type="term" value="P:negative regulation of MAPK cascade"/>
    <property type="evidence" value="ECO:0007669"/>
    <property type="project" value="TreeGrafter"/>
</dbReference>
<evidence type="ECO:0000256" key="8">
    <source>
        <dbReference type="ARBA" id="ARBA00047761"/>
    </source>
</evidence>
<reference evidence="12" key="2">
    <citation type="submission" date="2004-02" db="EMBL/GenBank/DDBJ databases">
        <authorList>
            <consortium name="Genoscope"/>
            <consortium name="Whitehead Institute Centre for Genome Research"/>
        </authorList>
    </citation>
    <scope>NUCLEOTIDE SEQUENCE</scope>
</reference>